<proteinExistence type="predicted"/>
<dbReference type="InterPro" id="IPR012934">
    <property type="entry name" value="Znf_AD"/>
</dbReference>
<feature type="domain" description="C2H2-type" evidence="7">
    <location>
        <begin position="518"/>
        <end position="546"/>
    </location>
</feature>
<feature type="domain" description="C2H2-type" evidence="7">
    <location>
        <begin position="464"/>
        <end position="492"/>
    </location>
</feature>
<evidence type="ECO:0000259" key="8">
    <source>
        <dbReference type="PROSITE" id="PS51915"/>
    </source>
</evidence>
<sequence>MSRQINPQLSDITPAGQLCRVCLRCPKLYLSLFSPLRELQIYEHINNIVDVKIRDSDGYPDVICQACLDDLQVTIDFKERCLKSNLALINVVTPVIEDICKLEGETHEVKLENSPIKEEALYQDFNTEVYDNDVFFCKVKETFFPSLSDKADRGYFSESLPHLPAKSQENVESDMENSLQNEGLPLKCESHPSQENTCPLCGKIFKSLLLYQKHVQKGEATSCLDTEKITASAVDESRIFYCKECNYSSKRHADVKRHLETHTKVGIHVCEICNKSYNLHTKLLHHKRLVHDEHKQENEYQRIQKCTCNYCGRIFKSLHSYEKHKKDIEKKPCLDTEKITLTGVGTSRIFKCKECNFTSANLGKVKGHIEIHTKTRTHICQMCNKAYKSLTSLLHHKRLLHSEQPQQLYTCHVCGKQLKTNSALKNHLKLHDGNSKVECPYCKKLFNSTSLNHHLKRHTGPKGYQCDICQKDFYTKGEISGHIQIKHLTKQRYSCRFCGFKAKFTLARHEMRHTDSNVACKICGTFFDNESKLRAHTIQIHETEKTFACTICGHLSHTKRTMYKHISKNHKVKVTSEN</sequence>
<evidence type="ECO:0000256" key="1">
    <source>
        <dbReference type="ARBA" id="ARBA00022723"/>
    </source>
</evidence>
<keyword evidence="4 6" id="KW-0862">Zinc</keyword>
<dbReference type="Proteomes" id="UP000823941">
    <property type="component" value="Chromosome 15"/>
</dbReference>
<evidence type="ECO:0000256" key="2">
    <source>
        <dbReference type="ARBA" id="ARBA00022737"/>
    </source>
</evidence>
<dbReference type="InterPro" id="IPR013087">
    <property type="entry name" value="Znf_C2H2_type"/>
</dbReference>
<feature type="domain" description="C2H2-type" evidence="7">
    <location>
        <begin position="268"/>
        <end position="296"/>
    </location>
</feature>
<dbReference type="InterPro" id="IPR036236">
    <property type="entry name" value="Znf_C2H2_sf"/>
</dbReference>
<evidence type="ECO:0000313" key="9">
    <source>
        <dbReference type="EMBL" id="KAG7303895.1"/>
    </source>
</evidence>
<feature type="binding site" evidence="6">
    <location>
        <position position="67"/>
    </location>
    <ligand>
        <name>Zn(2+)</name>
        <dbReference type="ChEBI" id="CHEBI:29105"/>
    </ligand>
</feature>
<evidence type="ECO:0000256" key="6">
    <source>
        <dbReference type="PROSITE-ProRule" id="PRU01263"/>
    </source>
</evidence>
<dbReference type="Pfam" id="PF00096">
    <property type="entry name" value="zf-C2H2"/>
    <property type="match status" value="2"/>
</dbReference>
<keyword evidence="10" id="KW-1185">Reference proteome</keyword>
<organism evidence="9 10">
    <name type="scientific">Plutella xylostella</name>
    <name type="common">Diamondback moth</name>
    <name type="synonym">Plutella maculipennis</name>
    <dbReference type="NCBI Taxonomy" id="51655"/>
    <lineage>
        <taxon>Eukaryota</taxon>
        <taxon>Metazoa</taxon>
        <taxon>Ecdysozoa</taxon>
        <taxon>Arthropoda</taxon>
        <taxon>Hexapoda</taxon>
        <taxon>Insecta</taxon>
        <taxon>Pterygota</taxon>
        <taxon>Neoptera</taxon>
        <taxon>Endopterygota</taxon>
        <taxon>Lepidoptera</taxon>
        <taxon>Glossata</taxon>
        <taxon>Ditrysia</taxon>
        <taxon>Yponomeutoidea</taxon>
        <taxon>Plutellidae</taxon>
        <taxon>Plutella</taxon>
    </lineage>
</organism>
<keyword evidence="1 6" id="KW-0479">Metal-binding</keyword>
<comment type="caution">
    <text evidence="9">The sequence shown here is derived from an EMBL/GenBank/DDBJ whole genome shotgun (WGS) entry which is preliminary data.</text>
</comment>
<dbReference type="SMART" id="SM00355">
    <property type="entry name" value="ZnF_C2H2"/>
    <property type="match status" value="12"/>
</dbReference>
<evidence type="ECO:0000313" key="10">
    <source>
        <dbReference type="Proteomes" id="UP000823941"/>
    </source>
</evidence>
<keyword evidence="2" id="KW-0677">Repeat</keyword>
<gene>
    <name evidence="9" type="ORF">JYU34_010801</name>
</gene>
<reference evidence="9 10" key="1">
    <citation type="submission" date="2021-06" db="EMBL/GenBank/DDBJ databases">
        <title>A haploid diamondback moth (Plutella xylostella L.) genome assembly resolves 31 chromosomes and identifies a diamide resistance mutation.</title>
        <authorList>
            <person name="Ward C.M."/>
            <person name="Perry K.D."/>
            <person name="Baker G."/>
            <person name="Powis K."/>
            <person name="Heckel D.G."/>
            <person name="Baxter S.W."/>
        </authorList>
    </citation>
    <scope>NUCLEOTIDE SEQUENCE [LARGE SCALE GENOMIC DNA]</scope>
    <source>
        <strain evidence="9 10">LV</strain>
        <tissue evidence="9">Single pupa</tissue>
    </source>
</reference>
<dbReference type="EMBL" id="JAHIBW010000015">
    <property type="protein sequence ID" value="KAG7303895.1"/>
    <property type="molecule type" value="Genomic_DNA"/>
</dbReference>
<feature type="domain" description="C2H2-type" evidence="7">
    <location>
        <begin position="409"/>
        <end position="436"/>
    </location>
</feature>
<dbReference type="Gene3D" id="3.30.160.60">
    <property type="entry name" value="Classic Zinc Finger"/>
    <property type="match status" value="6"/>
</dbReference>
<feature type="binding site" evidence="6">
    <location>
        <position position="19"/>
    </location>
    <ligand>
        <name>Zn(2+)</name>
        <dbReference type="ChEBI" id="CHEBI:29105"/>
    </ligand>
</feature>
<dbReference type="PANTHER" id="PTHR24408:SF58">
    <property type="entry name" value="TRANSCRIPTION FACTOR (TFIIIA), PUTATIVE (AFU_ORTHOLOGUE AFUA_1G05150)-RELATED"/>
    <property type="match status" value="1"/>
</dbReference>
<dbReference type="Gene3D" id="3.40.1800.20">
    <property type="match status" value="1"/>
</dbReference>
<name>A0ABQ7QFA9_PLUXY</name>
<evidence type="ECO:0000256" key="4">
    <source>
        <dbReference type="ARBA" id="ARBA00022833"/>
    </source>
</evidence>
<dbReference type="Pfam" id="PF07776">
    <property type="entry name" value="zf-AD"/>
    <property type="match status" value="1"/>
</dbReference>
<keyword evidence="3 5" id="KW-0863">Zinc-finger</keyword>
<dbReference type="SUPFAM" id="SSF57667">
    <property type="entry name" value="beta-beta-alpha zinc fingers"/>
    <property type="match status" value="5"/>
</dbReference>
<dbReference type="PROSITE" id="PS50157">
    <property type="entry name" value="ZINC_FINGER_C2H2_2"/>
    <property type="match status" value="7"/>
</dbReference>
<feature type="domain" description="C2H2-type" evidence="7">
    <location>
        <begin position="378"/>
        <end position="406"/>
    </location>
</feature>
<dbReference type="PROSITE" id="PS00028">
    <property type="entry name" value="ZINC_FINGER_C2H2_1"/>
    <property type="match status" value="5"/>
</dbReference>
<dbReference type="PROSITE" id="PS51915">
    <property type="entry name" value="ZAD"/>
    <property type="match status" value="1"/>
</dbReference>
<feature type="domain" description="C2H2-type" evidence="7">
    <location>
        <begin position="350"/>
        <end position="377"/>
    </location>
</feature>
<protein>
    <submittedName>
        <fullName evidence="9">Uncharacterized protein</fullName>
    </submittedName>
</protein>
<feature type="binding site" evidence="6">
    <location>
        <position position="22"/>
    </location>
    <ligand>
        <name>Zn(2+)</name>
        <dbReference type="ChEBI" id="CHEBI:29105"/>
    </ligand>
</feature>
<accession>A0ABQ7QFA9</accession>
<dbReference type="PANTHER" id="PTHR24408">
    <property type="entry name" value="ZINC FINGER PROTEIN"/>
    <property type="match status" value="1"/>
</dbReference>
<feature type="domain" description="C2H2-type" evidence="7">
    <location>
        <begin position="240"/>
        <end position="263"/>
    </location>
</feature>
<dbReference type="Pfam" id="PF13912">
    <property type="entry name" value="zf-C2H2_6"/>
    <property type="match status" value="2"/>
</dbReference>
<evidence type="ECO:0000256" key="3">
    <source>
        <dbReference type="ARBA" id="ARBA00022771"/>
    </source>
</evidence>
<evidence type="ECO:0000259" key="7">
    <source>
        <dbReference type="PROSITE" id="PS50157"/>
    </source>
</evidence>
<dbReference type="SUPFAM" id="SSF57716">
    <property type="entry name" value="Glucocorticoid receptor-like (DNA-binding domain)"/>
    <property type="match status" value="1"/>
</dbReference>
<feature type="binding site" evidence="6">
    <location>
        <position position="64"/>
    </location>
    <ligand>
        <name>Zn(2+)</name>
        <dbReference type="ChEBI" id="CHEBI:29105"/>
    </ligand>
</feature>
<dbReference type="SMART" id="SM00868">
    <property type="entry name" value="zf-AD"/>
    <property type="match status" value="1"/>
</dbReference>
<feature type="domain" description="ZAD" evidence="8">
    <location>
        <begin position="17"/>
        <end position="91"/>
    </location>
</feature>
<evidence type="ECO:0000256" key="5">
    <source>
        <dbReference type="PROSITE-ProRule" id="PRU00042"/>
    </source>
</evidence>